<dbReference type="InParanoid" id="K7UER8"/>
<accession>K7UER8</accession>
<dbReference type="EMBL" id="CM000786">
    <property type="protein sequence ID" value="AQK41084.1"/>
    <property type="molecule type" value="Genomic_DNA"/>
</dbReference>
<proteinExistence type="predicted"/>
<protein>
    <submittedName>
        <fullName evidence="2">Uncharacterized protein</fullName>
    </submittedName>
</protein>
<dbReference type="AlphaFoldDB" id="K7UER8"/>
<dbReference type="PaxDb" id="4577-AC202178.3_FGP002"/>
<sequence>MTAPVRVTATRQQRGSDNERRKGLGQGNQLHDEVVVLMSGKAATVPESRHRGRKDAGAVCRTQSSRDIMAMNFGEQCKMQRNDANKESRLDSSGVMTVSGRRCCDEQARCEALRRSRARSSRGERELLACSMAIEADKRPPLMEEKMPTVIAVGKRKRTDAVFHVAETTAAWARMWAYATARCCVRQLHRRREYNSIA</sequence>
<organism evidence="2">
    <name type="scientific">Zea mays</name>
    <name type="common">Maize</name>
    <dbReference type="NCBI Taxonomy" id="4577"/>
    <lineage>
        <taxon>Eukaryota</taxon>
        <taxon>Viridiplantae</taxon>
        <taxon>Streptophyta</taxon>
        <taxon>Embryophyta</taxon>
        <taxon>Tracheophyta</taxon>
        <taxon>Spermatophyta</taxon>
        <taxon>Magnoliopsida</taxon>
        <taxon>Liliopsida</taxon>
        <taxon>Poales</taxon>
        <taxon>Poaceae</taxon>
        <taxon>PACMAD clade</taxon>
        <taxon>Panicoideae</taxon>
        <taxon>Andropogonodae</taxon>
        <taxon>Andropogoneae</taxon>
        <taxon>Tripsacinae</taxon>
        <taxon>Zea</taxon>
    </lineage>
</organism>
<name>K7UER8_MAIZE</name>
<reference evidence="2" key="1">
    <citation type="submission" date="2015-12" db="EMBL/GenBank/DDBJ databases">
        <title>Update maize B73 reference genome by single molecule sequencing technologies.</title>
        <authorList>
            <consortium name="Maize Genome Sequencing Project"/>
            <person name="Ware D."/>
        </authorList>
    </citation>
    <scope>NUCLEOTIDE SEQUENCE</scope>
    <source>
        <tissue evidence="2">Seedling</tissue>
    </source>
</reference>
<evidence type="ECO:0000256" key="1">
    <source>
        <dbReference type="SAM" id="MobiDB-lite"/>
    </source>
</evidence>
<feature type="region of interest" description="Disordered" evidence="1">
    <location>
        <begin position="1"/>
        <end position="28"/>
    </location>
</feature>
<evidence type="ECO:0000313" key="2">
    <source>
        <dbReference type="EMBL" id="AQK41084.1"/>
    </source>
</evidence>
<dbReference type="HOGENOM" id="CLU_1379918_0_0_1"/>
<gene>
    <name evidence="2" type="ORF">ZEAMMB73_Zm00001d024367</name>
</gene>